<reference evidence="2 3" key="1">
    <citation type="journal article" date="2011" name="Front. Microbiol.">
        <title>Genomic signatures of strain selection and enhancement in Bacillus atrophaeus var. globigii, a historical biowarfare simulant.</title>
        <authorList>
            <person name="Gibbons H.S."/>
            <person name="Broomall S.M."/>
            <person name="McNew L.A."/>
            <person name="Daligault H."/>
            <person name="Chapman C."/>
            <person name="Bruce D."/>
            <person name="Karavis M."/>
            <person name="Krepps M."/>
            <person name="McGregor P.A."/>
            <person name="Hong C."/>
            <person name="Park K.H."/>
            <person name="Akmal A."/>
            <person name="Feldman A."/>
            <person name="Lin J.S."/>
            <person name="Chang W.E."/>
            <person name="Higgs B.W."/>
            <person name="Demirev P."/>
            <person name="Lindquist J."/>
            <person name="Liem A."/>
            <person name="Fochler E."/>
            <person name="Read T.D."/>
            <person name="Tapia R."/>
            <person name="Johnson S."/>
            <person name="Bishop-Lilly K.A."/>
            <person name="Detter C."/>
            <person name="Han C."/>
            <person name="Sozhamannan S."/>
            <person name="Rosenzweig C.N."/>
            <person name="Skowronski E.W."/>
        </authorList>
    </citation>
    <scope>NUCLEOTIDE SEQUENCE [LARGE SCALE GENOMIC DNA]</scope>
    <source>
        <strain evidence="2 3">Y4G10-17</strain>
    </source>
</reference>
<name>A0A432WIW2_9GAMM</name>
<evidence type="ECO:0000313" key="3">
    <source>
        <dbReference type="Proteomes" id="UP000287823"/>
    </source>
</evidence>
<comment type="caution">
    <text evidence="2">The sequence shown here is derived from an EMBL/GenBank/DDBJ whole genome shotgun (WGS) entry which is preliminary data.</text>
</comment>
<keyword evidence="1" id="KW-0732">Signal</keyword>
<organism evidence="2 3">
    <name type="scientific">Aliidiomarina soli</name>
    <dbReference type="NCBI Taxonomy" id="1928574"/>
    <lineage>
        <taxon>Bacteria</taxon>
        <taxon>Pseudomonadati</taxon>
        <taxon>Pseudomonadota</taxon>
        <taxon>Gammaproteobacteria</taxon>
        <taxon>Alteromonadales</taxon>
        <taxon>Idiomarinaceae</taxon>
        <taxon>Aliidiomarina</taxon>
    </lineage>
</organism>
<feature type="chain" id="PRO_5019415731" description="DUF1481 domain-containing protein" evidence="1">
    <location>
        <begin position="19"/>
        <end position="297"/>
    </location>
</feature>
<feature type="signal peptide" evidence="1">
    <location>
        <begin position="1"/>
        <end position="18"/>
    </location>
</feature>
<dbReference type="AlphaFoldDB" id="A0A432WIW2"/>
<evidence type="ECO:0000256" key="1">
    <source>
        <dbReference type="SAM" id="SignalP"/>
    </source>
</evidence>
<evidence type="ECO:0008006" key="4">
    <source>
        <dbReference type="Google" id="ProtNLM"/>
    </source>
</evidence>
<protein>
    <recommendedName>
        <fullName evidence="4">DUF1481 domain-containing protein</fullName>
    </recommendedName>
</protein>
<evidence type="ECO:0000313" key="2">
    <source>
        <dbReference type="EMBL" id="RUO33766.1"/>
    </source>
</evidence>
<dbReference type="RefSeq" id="WP_126798334.1">
    <property type="nucleotide sequence ID" value="NZ_PIPO01000002.1"/>
</dbReference>
<dbReference type="SUPFAM" id="SSF82185">
    <property type="entry name" value="Histone H3 K4-specific methyltransferase SET7/9 N-terminal domain"/>
    <property type="match status" value="1"/>
</dbReference>
<keyword evidence="3" id="KW-1185">Reference proteome</keyword>
<dbReference type="EMBL" id="PIPO01000002">
    <property type="protein sequence ID" value="RUO33766.1"/>
    <property type="molecule type" value="Genomic_DNA"/>
</dbReference>
<dbReference type="Proteomes" id="UP000287823">
    <property type="component" value="Unassembled WGS sequence"/>
</dbReference>
<gene>
    <name evidence="2" type="ORF">CWE14_04690</name>
</gene>
<sequence>MRNLIVFFFICLIVSACSQETSDDNELQKRNGVEHGTRYSWYLNGQLKQETEFSHGQIVRHRAWDRNGKQTSQINVVGQSLDGRVFWTDFVSDAVHSYMEYNFHDGVIQDQRFKVVSENDKGEVSLTDLNVEYSDGLPTKMIFLTREDNQSARSETTYDYLPTHVAIRREGPDYSEQSTSTREALLRQDRLIIKDNLIYQHTSVVDLLTLSMRFYYDYVNSIWWHGLDGNAWEISMQEDGTAQFNSCIVGGRTMDSRGARGTCDTEYGAADELVELDQVQHILADCAALSRPLCRYP</sequence>
<dbReference type="PROSITE" id="PS51257">
    <property type="entry name" value="PROKAR_LIPOPROTEIN"/>
    <property type="match status" value="1"/>
</dbReference>
<accession>A0A432WIW2</accession>
<proteinExistence type="predicted"/>